<feature type="compositionally biased region" description="Basic and acidic residues" evidence="1">
    <location>
        <begin position="274"/>
        <end position="286"/>
    </location>
</feature>
<reference evidence="2" key="1">
    <citation type="journal article" date="2019" name="Sci. Rep.">
        <title>Draft genome of Tanacetum cinerariifolium, the natural source of mosquito coil.</title>
        <authorList>
            <person name="Yamashiro T."/>
            <person name="Shiraishi A."/>
            <person name="Satake H."/>
            <person name="Nakayama K."/>
        </authorList>
    </citation>
    <scope>NUCLEOTIDE SEQUENCE</scope>
</reference>
<feature type="compositionally biased region" description="Basic and acidic residues" evidence="1">
    <location>
        <begin position="326"/>
        <end position="338"/>
    </location>
</feature>
<proteinExistence type="predicted"/>
<dbReference type="GO" id="GO:0003676">
    <property type="term" value="F:nucleic acid binding"/>
    <property type="evidence" value="ECO:0007669"/>
    <property type="project" value="InterPro"/>
</dbReference>
<feature type="compositionally biased region" description="Acidic residues" evidence="1">
    <location>
        <begin position="237"/>
        <end position="249"/>
    </location>
</feature>
<gene>
    <name evidence="2" type="ORF">Tci_061628</name>
</gene>
<dbReference type="InterPro" id="IPR012677">
    <property type="entry name" value="Nucleotide-bd_a/b_plait_sf"/>
</dbReference>
<protein>
    <submittedName>
        <fullName evidence="2">Uncharacterized protein</fullName>
    </submittedName>
</protein>
<name>A0A6L2NTZ5_TANCI</name>
<sequence>MEDRNQKPIGSSWETYKYGSNDDVYIARKPTKQGKRLAFIRFLNVNDARKLENSMTSIWIGNFHLFVSIAKFQKHHKNFVNKKNNETSDKTIENTKDVLTGDSLVHGISYANKAVEDNTIVVLGEVKEEKIIPHLYRVCLDERFEELEIQGMPLGAWIVEAYRKLVETYGSFMFMDVEQNKTQSNDKICVCTKSKDTINDDPVVVIDGKEFILHVKEIDTWWSDIHKIEGSMKEEYVQDEDQSDEDLESLESARSAHDIDANEVVMDSFNLQKNDSETDKEPKGSGDMDESKDDDNNNVVNGEPKTDDEDSNPSVPPGFNSGTFLPKEDYKEAGSEGG</sequence>
<organism evidence="2">
    <name type="scientific">Tanacetum cinerariifolium</name>
    <name type="common">Dalmatian daisy</name>
    <name type="synonym">Chrysanthemum cinerariifolium</name>
    <dbReference type="NCBI Taxonomy" id="118510"/>
    <lineage>
        <taxon>Eukaryota</taxon>
        <taxon>Viridiplantae</taxon>
        <taxon>Streptophyta</taxon>
        <taxon>Embryophyta</taxon>
        <taxon>Tracheophyta</taxon>
        <taxon>Spermatophyta</taxon>
        <taxon>Magnoliopsida</taxon>
        <taxon>eudicotyledons</taxon>
        <taxon>Gunneridae</taxon>
        <taxon>Pentapetalae</taxon>
        <taxon>asterids</taxon>
        <taxon>campanulids</taxon>
        <taxon>Asterales</taxon>
        <taxon>Asteraceae</taxon>
        <taxon>Asteroideae</taxon>
        <taxon>Anthemideae</taxon>
        <taxon>Anthemidinae</taxon>
        <taxon>Tanacetum</taxon>
    </lineage>
</organism>
<accession>A0A6L2NTZ5</accession>
<dbReference type="Gene3D" id="3.30.70.330">
    <property type="match status" value="1"/>
</dbReference>
<feature type="region of interest" description="Disordered" evidence="1">
    <location>
        <begin position="234"/>
        <end position="338"/>
    </location>
</feature>
<dbReference type="InterPro" id="IPR035979">
    <property type="entry name" value="RBD_domain_sf"/>
</dbReference>
<dbReference type="EMBL" id="BKCJ010010008">
    <property type="protein sequence ID" value="GEU89650.1"/>
    <property type="molecule type" value="Genomic_DNA"/>
</dbReference>
<evidence type="ECO:0000313" key="2">
    <source>
        <dbReference type="EMBL" id="GEU89650.1"/>
    </source>
</evidence>
<dbReference type="AlphaFoldDB" id="A0A6L2NTZ5"/>
<dbReference type="SUPFAM" id="SSF54928">
    <property type="entry name" value="RNA-binding domain, RBD"/>
    <property type="match status" value="1"/>
</dbReference>
<comment type="caution">
    <text evidence="2">The sequence shown here is derived from an EMBL/GenBank/DDBJ whole genome shotgun (WGS) entry which is preliminary data.</text>
</comment>
<evidence type="ECO:0000256" key="1">
    <source>
        <dbReference type="SAM" id="MobiDB-lite"/>
    </source>
</evidence>